<proteinExistence type="predicted"/>
<comment type="caution">
    <text evidence="2">The sequence shown here is derived from an EMBL/GenBank/DDBJ whole genome shotgun (WGS) entry which is preliminary data.</text>
</comment>
<keyword evidence="1" id="KW-0732">Signal</keyword>
<dbReference type="Proteomes" id="UP001237642">
    <property type="component" value="Unassembled WGS sequence"/>
</dbReference>
<protein>
    <recommendedName>
        <fullName evidence="4">Expansin-like EG45 domain-containing protein</fullName>
    </recommendedName>
</protein>
<keyword evidence="3" id="KW-1185">Reference proteome</keyword>
<feature type="chain" id="PRO_5041964792" description="Expansin-like EG45 domain-containing protein" evidence="1">
    <location>
        <begin position="24"/>
        <end position="148"/>
    </location>
</feature>
<reference evidence="2" key="1">
    <citation type="submission" date="2023-02" db="EMBL/GenBank/DDBJ databases">
        <title>Genome of toxic invasive species Heracleum sosnowskyi carries increased number of genes despite the absence of recent whole-genome duplications.</title>
        <authorList>
            <person name="Schelkunov M."/>
            <person name="Shtratnikova V."/>
            <person name="Makarenko M."/>
            <person name="Klepikova A."/>
            <person name="Omelchenko D."/>
            <person name="Novikova G."/>
            <person name="Obukhova E."/>
            <person name="Bogdanov V."/>
            <person name="Penin A."/>
            <person name="Logacheva M."/>
        </authorList>
    </citation>
    <scope>NUCLEOTIDE SEQUENCE</scope>
    <source>
        <strain evidence="2">Hsosn_3</strain>
        <tissue evidence="2">Leaf</tissue>
    </source>
</reference>
<dbReference type="AlphaFoldDB" id="A0AAD8HAU9"/>
<dbReference type="InterPro" id="IPR036908">
    <property type="entry name" value="RlpA-like_sf"/>
</dbReference>
<name>A0AAD8HAU9_9APIA</name>
<dbReference type="SUPFAM" id="SSF50685">
    <property type="entry name" value="Barwin-like endoglucanases"/>
    <property type="match status" value="1"/>
</dbReference>
<evidence type="ECO:0000256" key="1">
    <source>
        <dbReference type="SAM" id="SignalP"/>
    </source>
</evidence>
<sequence length="148" mass="16500">MEMEMKIVIVVALFCSLISVSDSARDALPNNTPAKAYSLGKASSNHSFPPSFKCLDIRREDYGAFYATINPTVAAYTCGKKIYVQCNYKEYCADPHNLLQVKIVDKCDPMFCPGAHDLVVSERAFNALLNPKAINQTTTIIEVRIYHD</sequence>
<evidence type="ECO:0000313" key="2">
    <source>
        <dbReference type="EMBL" id="KAK1362680.1"/>
    </source>
</evidence>
<organism evidence="2 3">
    <name type="scientific">Heracleum sosnowskyi</name>
    <dbReference type="NCBI Taxonomy" id="360622"/>
    <lineage>
        <taxon>Eukaryota</taxon>
        <taxon>Viridiplantae</taxon>
        <taxon>Streptophyta</taxon>
        <taxon>Embryophyta</taxon>
        <taxon>Tracheophyta</taxon>
        <taxon>Spermatophyta</taxon>
        <taxon>Magnoliopsida</taxon>
        <taxon>eudicotyledons</taxon>
        <taxon>Gunneridae</taxon>
        <taxon>Pentapetalae</taxon>
        <taxon>asterids</taxon>
        <taxon>campanulids</taxon>
        <taxon>Apiales</taxon>
        <taxon>Apiaceae</taxon>
        <taxon>Apioideae</taxon>
        <taxon>apioid superclade</taxon>
        <taxon>Tordylieae</taxon>
        <taxon>Tordyliinae</taxon>
        <taxon>Heracleum</taxon>
    </lineage>
</organism>
<gene>
    <name evidence="2" type="ORF">POM88_047154</name>
</gene>
<feature type="signal peptide" evidence="1">
    <location>
        <begin position="1"/>
        <end position="23"/>
    </location>
</feature>
<evidence type="ECO:0000313" key="3">
    <source>
        <dbReference type="Proteomes" id="UP001237642"/>
    </source>
</evidence>
<dbReference type="Gene3D" id="2.40.40.10">
    <property type="entry name" value="RlpA-like domain"/>
    <property type="match status" value="1"/>
</dbReference>
<accession>A0AAD8HAU9</accession>
<evidence type="ECO:0008006" key="4">
    <source>
        <dbReference type="Google" id="ProtNLM"/>
    </source>
</evidence>
<reference evidence="2" key="2">
    <citation type="submission" date="2023-05" db="EMBL/GenBank/DDBJ databases">
        <authorList>
            <person name="Schelkunov M.I."/>
        </authorList>
    </citation>
    <scope>NUCLEOTIDE SEQUENCE</scope>
    <source>
        <strain evidence="2">Hsosn_3</strain>
        <tissue evidence="2">Leaf</tissue>
    </source>
</reference>
<dbReference type="EMBL" id="JAUIZM010000010">
    <property type="protein sequence ID" value="KAK1362680.1"/>
    <property type="molecule type" value="Genomic_DNA"/>
</dbReference>